<proteinExistence type="predicted"/>
<feature type="domain" description="Glycosyl hydrolase-like 10" evidence="3">
    <location>
        <begin position="37"/>
        <end position="324"/>
    </location>
</feature>
<keyword evidence="1 2" id="KW-0732">Signal</keyword>
<evidence type="ECO:0000259" key="3">
    <source>
        <dbReference type="Pfam" id="PF02638"/>
    </source>
</evidence>
<name>A0A1T4LU31_9FIRM</name>
<dbReference type="AlphaFoldDB" id="A0A1T4LU31"/>
<keyword evidence="4" id="KW-0449">Lipoprotein</keyword>
<evidence type="ECO:0000256" key="2">
    <source>
        <dbReference type="SAM" id="SignalP"/>
    </source>
</evidence>
<evidence type="ECO:0000313" key="4">
    <source>
        <dbReference type="EMBL" id="SJZ58249.1"/>
    </source>
</evidence>
<keyword evidence="5" id="KW-1185">Reference proteome</keyword>
<evidence type="ECO:0000313" key="5">
    <source>
        <dbReference type="Proteomes" id="UP000190657"/>
    </source>
</evidence>
<dbReference type="PROSITE" id="PS51257">
    <property type="entry name" value="PROKAR_LIPOPROTEIN"/>
    <property type="match status" value="1"/>
</dbReference>
<dbReference type="PANTHER" id="PTHR43405:SF1">
    <property type="entry name" value="GLYCOSYL HYDROLASE DIGH"/>
    <property type="match status" value="1"/>
</dbReference>
<reference evidence="4 5" key="1">
    <citation type="submission" date="2017-02" db="EMBL/GenBank/DDBJ databases">
        <authorList>
            <person name="Peterson S.W."/>
        </authorList>
    </citation>
    <scope>NUCLEOTIDE SEQUENCE [LARGE SCALE GENOMIC DNA]</scope>
    <source>
        <strain evidence="4 5">ATCC 51222</strain>
    </source>
</reference>
<evidence type="ECO:0000256" key="1">
    <source>
        <dbReference type="ARBA" id="ARBA00022729"/>
    </source>
</evidence>
<dbReference type="SUPFAM" id="SSF51445">
    <property type="entry name" value="(Trans)glycosidases"/>
    <property type="match status" value="1"/>
</dbReference>
<dbReference type="InterPro" id="IPR017853">
    <property type="entry name" value="GH"/>
</dbReference>
<accession>A0A1T4LU31</accession>
<protein>
    <submittedName>
        <fullName evidence="4">Uncharacterized lipoprotein YddW, UPF0748 family</fullName>
    </submittedName>
</protein>
<dbReference type="OrthoDB" id="43070at2"/>
<dbReference type="PANTHER" id="PTHR43405">
    <property type="entry name" value="GLYCOSYL HYDROLASE DIGH"/>
    <property type="match status" value="1"/>
</dbReference>
<gene>
    <name evidence="4" type="ORF">SAMN02745114_01026</name>
</gene>
<dbReference type="RefSeq" id="WP_078768504.1">
    <property type="nucleotide sequence ID" value="NZ_FUWW01000009.1"/>
</dbReference>
<dbReference type="Gene3D" id="3.20.20.80">
    <property type="entry name" value="Glycosidases"/>
    <property type="match status" value="1"/>
</dbReference>
<dbReference type="InterPro" id="IPR052177">
    <property type="entry name" value="Divisome_Glycosyl_Hydrolase"/>
</dbReference>
<organism evidence="4 5">
    <name type="scientific">Eubacterium coprostanoligenes</name>
    <dbReference type="NCBI Taxonomy" id="290054"/>
    <lineage>
        <taxon>Bacteria</taxon>
        <taxon>Bacillati</taxon>
        <taxon>Bacillota</taxon>
        <taxon>Clostridia</taxon>
        <taxon>Eubacteriales</taxon>
        <taxon>Eubacteriaceae</taxon>
        <taxon>Eubacterium</taxon>
    </lineage>
</organism>
<dbReference type="STRING" id="290054.SAMN02745114_01026"/>
<sequence length="393" mass="45630">MKKAIPLILILCFILSSCSLQQGNTQIEIDKTEYRKAIWIAYYELSEMTNGKDKYEFEKTIKEELSKVASKGFNTVTVQVRPCADAFYKSAYFPTSRYFNGEQGSEMNYDPLEIICSYAQQFDLKIEAWINPYRVSQDDDYSKLSPNNFAVKNKKMTKVVDGKIYFNPAYDEVTNLIVSGVKELVENYNISAIHFDDYFYPTQNKNFDKKEYKRYGGDLSLADWRRQKVTDMVKRAYDAVKGANKDVEFGISPASNIENDKNNLYADVELWVKKGYLDYICPQVYFGFKNVYQPFMFTVKKWVKLCENTNVDLYIGLPLYKANTKDEYAAENDSSIINEFKNNNDIIARQITYISKIDKIKGYYIFSYSQLSSENAKDEVSNMYEVMQSNSQG</sequence>
<dbReference type="Pfam" id="PF02638">
    <property type="entry name" value="GHL10"/>
    <property type="match status" value="1"/>
</dbReference>
<dbReference type="EMBL" id="FUWW01000009">
    <property type="protein sequence ID" value="SJZ58249.1"/>
    <property type="molecule type" value="Genomic_DNA"/>
</dbReference>
<feature type="signal peptide" evidence="2">
    <location>
        <begin position="1"/>
        <end position="22"/>
    </location>
</feature>
<dbReference type="InterPro" id="IPR003790">
    <property type="entry name" value="GHL10"/>
</dbReference>
<feature type="chain" id="PRO_5039648989" evidence="2">
    <location>
        <begin position="23"/>
        <end position="393"/>
    </location>
</feature>
<dbReference type="Proteomes" id="UP000190657">
    <property type="component" value="Unassembled WGS sequence"/>
</dbReference>